<evidence type="ECO:0000256" key="3">
    <source>
        <dbReference type="ARBA" id="ARBA00023163"/>
    </source>
</evidence>
<dbReference type="GO" id="GO:0003677">
    <property type="term" value="F:DNA binding"/>
    <property type="evidence" value="ECO:0007669"/>
    <property type="project" value="UniProtKB-KW"/>
</dbReference>
<dbReference type="GO" id="GO:0003700">
    <property type="term" value="F:DNA-binding transcription factor activity"/>
    <property type="evidence" value="ECO:0007669"/>
    <property type="project" value="InterPro"/>
</dbReference>
<dbReference type="Pfam" id="PF07729">
    <property type="entry name" value="FCD"/>
    <property type="match status" value="1"/>
</dbReference>
<sequence length="233" mass="25328">MSAVETARLGLARMIASGELAPGELLPSEAELCERFGVSRSSLREAQKMLTVAGALTARPGSRSTVSVMDAAHVMSGLKMIVPLIPLDRFLELYPLREVLEGHVAAASAARMSDVDCELLLAMARELAAEPATDRAQTLDAKYHRMIIEGAGDEIIAALLASIRRRGQDYRVFEGAAGLERKRVSDAAHVDIAEAIRNRDPESARFLAMNHVRTTRLWLEGLKPGPIVFENAE</sequence>
<dbReference type="OrthoDB" id="155424at2"/>
<evidence type="ECO:0000256" key="2">
    <source>
        <dbReference type="ARBA" id="ARBA00023125"/>
    </source>
</evidence>
<dbReference type="SUPFAM" id="SSF46785">
    <property type="entry name" value="Winged helix' DNA-binding domain"/>
    <property type="match status" value="1"/>
</dbReference>
<evidence type="ECO:0000259" key="4">
    <source>
        <dbReference type="PROSITE" id="PS50949"/>
    </source>
</evidence>
<name>A0A1Q2CQL0_9ACTN</name>
<dbReference type="SMART" id="SM00345">
    <property type="entry name" value="HTH_GNTR"/>
    <property type="match status" value="1"/>
</dbReference>
<dbReference type="InterPro" id="IPR008920">
    <property type="entry name" value="TF_FadR/GntR_C"/>
</dbReference>
<keyword evidence="6" id="KW-1185">Reference proteome</keyword>
<dbReference type="Gene3D" id="1.10.10.10">
    <property type="entry name" value="Winged helix-like DNA-binding domain superfamily/Winged helix DNA-binding domain"/>
    <property type="match status" value="1"/>
</dbReference>
<dbReference type="Gene3D" id="1.20.120.530">
    <property type="entry name" value="GntR ligand-binding domain-like"/>
    <property type="match status" value="1"/>
</dbReference>
<dbReference type="InterPro" id="IPR036388">
    <property type="entry name" value="WH-like_DNA-bd_sf"/>
</dbReference>
<accession>A0A1Q2CQL0</accession>
<dbReference type="Proteomes" id="UP000188145">
    <property type="component" value="Chromosome"/>
</dbReference>
<gene>
    <name evidence="5" type="ORF">BW730_13605</name>
</gene>
<dbReference type="InterPro" id="IPR000524">
    <property type="entry name" value="Tscrpt_reg_HTH_GntR"/>
</dbReference>
<evidence type="ECO:0000313" key="6">
    <source>
        <dbReference type="Proteomes" id="UP000188145"/>
    </source>
</evidence>
<dbReference type="EMBL" id="CP019606">
    <property type="protein sequence ID" value="AQP48384.1"/>
    <property type="molecule type" value="Genomic_DNA"/>
</dbReference>
<dbReference type="PANTHER" id="PTHR43537:SF5">
    <property type="entry name" value="UXU OPERON TRANSCRIPTIONAL REGULATOR"/>
    <property type="match status" value="1"/>
</dbReference>
<reference evidence="6" key="1">
    <citation type="submission" date="2017-02" db="EMBL/GenBank/DDBJ databases">
        <title>Tessaracoccus aquaemaris sp. nov., isolated from the intestine of a Korean rockfish, Sebastes schlegelii, in a marine aquaculture pond.</title>
        <authorList>
            <person name="Tak E.J."/>
            <person name="Bae J.-W."/>
        </authorList>
    </citation>
    <scope>NUCLEOTIDE SEQUENCE [LARGE SCALE GENOMIC DNA]</scope>
    <source>
        <strain evidence="6">NSG39</strain>
    </source>
</reference>
<evidence type="ECO:0000313" key="5">
    <source>
        <dbReference type="EMBL" id="AQP48384.1"/>
    </source>
</evidence>
<dbReference type="CDD" id="cd07377">
    <property type="entry name" value="WHTH_GntR"/>
    <property type="match status" value="1"/>
</dbReference>
<keyword evidence="3" id="KW-0804">Transcription</keyword>
<dbReference type="PROSITE" id="PS50949">
    <property type="entry name" value="HTH_GNTR"/>
    <property type="match status" value="1"/>
</dbReference>
<dbReference type="KEGG" id="tes:BW730_13605"/>
<dbReference type="InterPro" id="IPR036390">
    <property type="entry name" value="WH_DNA-bd_sf"/>
</dbReference>
<dbReference type="STRING" id="1332264.BW730_13605"/>
<protein>
    <recommendedName>
        <fullName evidence="4">HTH gntR-type domain-containing protein</fullName>
    </recommendedName>
</protein>
<evidence type="ECO:0000256" key="1">
    <source>
        <dbReference type="ARBA" id="ARBA00023015"/>
    </source>
</evidence>
<feature type="domain" description="HTH gntR-type" evidence="4">
    <location>
        <begin position="1"/>
        <end position="69"/>
    </location>
</feature>
<dbReference type="SMART" id="SM00895">
    <property type="entry name" value="FCD"/>
    <property type="match status" value="1"/>
</dbReference>
<dbReference type="PANTHER" id="PTHR43537">
    <property type="entry name" value="TRANSCRIPTIONAL REGULATOR, GNTR FAMILY"/>
    <property type="match status" value="1"/>
</dbReference>
<dbReference type="AlphaFoldDB" id="A0A1Q2CQL0"/>
<proteinExistence type="predicted"/>
<keyword evidence="2" id="KW-0238">DNA-binding</keyword>
<organism evidence="5 6">
    <name type="scientific">Tessaracoccus aquimaris</name>
    <dbReference type="NCBI Taxonomy" id="1332264"/>
    <lineage>
        <taxon>Bacteria</taxon>
        <taxon>Bacillati</taxon>
        <taxon>Actinomycetota</taxon>
        <taxon>Actinomycetes</taxon>
        <taxon>Propionibacteriales</taxon>
        <taxon>Propionibacteriaceae</taxon>
        <taxon>Tessaracoccus</taxon>
    </lineage>
</organism>
<dbReference type="PRINTS" id="PR00035">
    <property type="entry name" value="HTHGNTR"/>
</dbReference>
<dbReference type="InterPro" id="IPR011711">
    <property type="entry name" value="GntR_C"/>
</dbReference>
<dbReference type="Pfam" id="PF00392">
    <property type="entry name" value="GntR"/>
    <property type="match status" value="1"/>
</dbReference>
<dbReference type="SUPFAM" id="SSF48008">
    <property type="entry name" value="GntR ligand-binding domain-like"/>
    <property type="match status" value="1"/>
</dbReference>
<keyword evidence="1" id="KW-0805">Transcription regulation</keyword>